<comment type="caution">
    <text evidence="4">The sequence shown here is derived from an EMBL/GenBank/DDBJ whole genome shotgun (WGS) entry which is preliminary data.</text>
</comment>
<dbReference type="Gene3D" id="3.30.420.10">
    <property type="entry name" value="Ribonuclease H-like superfamily/Ribonuclease H"/>
    <property type="match status" value="1"/>
</dbReference>
<dbReference type="OrthoDB" id="9803913at2"/>
<evidence type="ECO:0000256" key="2">
    <source>
        <dbReference type="ARBA" id="ARBA00026073"/>
    </source>
</evidence>
<dbReference type="SUPFAM" id="SSF53098">
    <property type="entry name" value="Ribonuclease H-like"/>
    <property type="match status" value="1"/>
</dbReference>
<comment type="subunit">
    <text evidence="2">DNA polymerase III contains a core (composed of alpha, epsilon and theta chains) that associates with a tau subunit. This core dimerizes to form the POLIII' complex. PolIII' associates with the gamma complex (composed of gamma, delta, delta', psi and chi chains) and with the beta chain to form the complete DNA polymerase III complex.</text>
</comment>
<keyword evidence="4" id="KW-0378">Hydrolase</keyword>
<keyword evidence="4" id="KW-0269">Exonuclease</keyword>
<protein>
    <submittedName>
        <fullName evidence="4">3'-5' exonuclease</fullName>
    </submittedName>
</protein>
<gene>
    <name evidence="4" type="ORF">FEM33_18230</name>
</gene>
<dbReference type="GO" id="GO:0045004">
    <property type="term" value="P:DNA replication proofreading"/>
    <property type="evidence" value="ECO:0007669"/>
    <property type="project" value="TreeGrafter"/>
</dbReference>
<feature type="domain" description="Exonuclease" evidence="3">
    <location>
        <begin position="1"/>
        <end position="165"/>
    </location>
</feature>
<sequence length="183" mass="20795">MYAIIDIETTGGGGTARITEIAVFRHDGSKVVDTFHSLINPEIYIPPFITRLTGIDNEMVRDSPTFFDVQDALRAITKDAWFVAHNARFDYGFIKREYGALEEYYQRDILCTVQLSRKIFPGLKSYSLGKLCESLGINIENRHRAHGDAEATVRLFEKLLSNDSKKLIPVEPSYSSRPDLFVE</sequence>
<dbReference type="InterPro" id="IPR012337">
    <property type="entry name" value="RNaseH-like_sf"/>
</dbReference>
<dbReference type="PANTHER" id="PTHR30231">
    <property type="entry name" value="DNA POLYMERASE III SUBUNIT EPSILON"/>
    <property type="match status" value="1"/>
</dbReference>
<name>A0A5M8QVZ6_9BACT</name>
<keyword evidence="5" id="KW-1185">Reference proteome</keyword>
<dbReference type="EMBL" id="VBSN01000049">
    <property type="protein sequence ID" value="KAA6438603.1"/>
    <property type="molecule type" value="Genomic_DNA"/>
</dbReference>
<dbReference type="FunFam" id="3.30.420.10:FF:000045">
    <property type="entry name" value="3'-5' exonuclease DinG"/>
    <property type="match status" value="1"/>
</dbReference>
<dbReference type="SMART" id="SM00479">
    <property type="entry name" value="EXOIII"/>
    <property type="match status" value="1"/>
</dbReference>
<comment type="function">
    <text evidence="1">DNA polymerase III is a complex, multichain enzyme responsible for most of the replicative synthesis in bacteria. The epsilon subunit contain the editing function and is a proofreading 3'-5' exonuclease.</text>
</comment>
<evidence type="ECO:0000313" key="5">
    <source>
        <dbReference type="Proteomes" id="UP000323994"/>
    </source>
</evidence>
<dbReference type="CDD" id="cd06127">
    <property type="entry name" value="DEDDh"/>
    <property type="match status" value="1"/>
</dbReference>
<dbReference type="NCBIfam" id="TIGR00573">
    <property type="entry name" value="dnaq"/>
    <property type="match status" value="1"/>
</dbReference>
<dbReference type="InterPro" id="IPR013520">
    <property type="entry name" value="Ribonucl_H"/>
</dbReference>
<dbReference type="GO" id="GO:0003677">
    <property type="term" value="F:DNA binding"/>
    <property type="evidence" value="ECO:0007669"/>
    <property type="project" value="InterPro"/>
</dbReference>
<dbReference type="InterPro" id="IPR036397">
    <property type="entry name" value="RNaseH_sf"/>
</dbReference>
<dbReference type="RefSeq" id="WP_139013404.1">
    <property type="nucleotide sequence ID" value="NZ_VBSN01000049.1"/>
</dbReference>
<organism evidence="4 5">
    <name type="scientific">Dyadobacter flavalbus</name>
    <dbReference type="NCBI Taxonomy" id="2579942"/>
    <lineage>
        <taxon>Bacteria</taxon>
        <taxon>Pseudomonadati</taxon>
        <taxon>Bacteroidota</taxon>
        <taxon>Cytophagia</taxon>
        <taxon>Cytophagales</taxon>
        <taxon>Spirosomataceae</taxon>
        <taxon>Dyadobacter</taxon>
    </lineage>
</organism>
<dbReference type="Proteomes" id="UP000323994">
    <property type="component" value="Unassembled WGS sequence"/>
</dbReference>
<dbReference type="GO" id="GO:0003887">
    <property type="term" value="F:DNA-directed DNA polymerase activity"/>
    <property type="evidence" value="ECO:0007669"/>
    <property type="project" value="InterPro"/>
</dbReference>
<proteinExistence type="predicted"/>
<evidence type="ECO:0000259" key="3">
    <source>
        <dbReference type="SMART" id="SM00479"/>
    </source>
</evidence>
<evidence type="ECO:0000313" key="4">
    <source>
        <dbReference type="EMBL" id="KAA6438603.1"/>
    </source>
</evidence>
<dbReference type="AlphaFoldDB" id="A0A5M8QVZ6"/>
<reference evidence="4 5" key="1">
    <citation type="submission" date="2019-05" db="EMBL/GenBank/DDBJ databases">
        <authorList>
            <person name="Qu J.-H."/>
        </authorList>
    </citation>
    <scope>NUCLEOTIDE SEQUENCE [LARGE SCALE GENOMIC DNA]</scope>
    <source>
        <strain evidence="4 5">NS28</strain>
    </source>
</reference>
<dbReference type="Pfam" id="PF00929">
    <property type="entry name" value="RNase_T"/>
    <property type="match status" value="1"/>
</dbReference>
<dbReference type="InterPro" id="IPR006054">
    <property type="entry name" value="DnaQ"/>
</dbReference>
<dbReference type="GO" id="GO:0005829">
    <property type="term" value="C:cytosol"/>
    <property type="evidence" value="ECO:0007669"/>
    <property type="project" value="TreeGrafter"/>
</dbReference>
<evidence type="ECO:0000256" key="1">
    <source>
        <dbReference type="ARBA" id="ARBA00025483"/>
    </source>
</evidence>
<keyword evidence="4" id="KW-0540">Nuclease</keyword>
<accession>A0A5M8QVZ6</accession>
<dbReference type="GO" id="GO:0008408">
    <property type="term" value="F:3'-5' exonuclease activity"/>
    <property type="evidence" value="ECO:0007669"/>
    <property type="project" value="TreeGrafter"/>
</dbReference>
<dbReference type="PANTHER" id="PTHR30231:SF37">
    <property type="entry name" value="EXODEOXYRIBONUCLEASE 10"/>
    <property type="match status" value="1"/>
</dbReference>